<organism evidence="2 3">
    <name type="scientific">Acer negundo</name>
    <name type="common">Box elder</name>
    <dbReference type="NCBI Taxonomy" id="4023"/>
    <lineage>
        <taxon>Eukaryota</taxon>
        <taxon>Viridiplantae</taxon>
        <taxon>Streptophyta</taxon>
        <taxon>Embryophyta</taxon>
        <taxon>Tracheophyta</taxon>
        <taxon>Spermatophyta</taxon>
        <taxon>Magnoliopsida</taxon>
        <taxon>eudicotyledons</taxon>
        <taxon>Gunneridae</taxon>
        <taxon>Pentapetalae</taxon>
        <taxon>rosids</taxon>
        <taxon>malvids</taxon>
        <taxon>Sapindales</taxon>
        <taxon>Sapindaceae</taxon>
        <taxon>Hippocastanoideae</taxon>
        <taxon>Acereae</taxon>
        <taxon>Acer</taxon>
    </lineage>
</organism>
<sequence>MGYWVLIQTLVVPSYGSWLGLNPPGYRGLSSSMIFCRGVPVPIQGISPASSLPVLEAAVYRGSLWALFPYFSYVSVCTALVLLFVPELLAPARRLGTASLRCTSTAEQIRGGFDVAGLVAGGRARPSLSNTRTLVLCPAQFGGLAGCPVCADGPNIFLLILSISAATWILNRSWLVKPGSGAKTGATEAG</sequence>
<keyword evidence="3" id="KW-1185">Reference proteome</keyword>
<evidence type="ECO:0000256" key="1">
    <source>
        <dbReference type="SAM" id="Phobius"/>
    </source>
</evidence>
<reference evidence="2" key="1">
    <citation type="journal article" date="2022" name="Plant J.">
        <title>Strategies of tolerance reflected in two North American maple genomes.</title>
        <authorList>
            <person name="McEvoy S.L."/>
            <person name="Sezen U.U."/>
            <person name="Trouern-Trend A."/>
            <person name="McMahon S.M."/>
            <person name="Schaberg P.G."/>
            <person name="Yang J."/>
            <person name="Wegrzyn J.L."/>
            <person name="Swenson N.G."/>
        </authorList>
    </citation>
    <scope>NUCLEOTIDE SEQUENCE</scope>
    <source>
        <strain evidence="2">91603</strain>
    </source>
</reference>
<comment type="caution">
    <text evidence="2">The sequence shown here is derived from an EMBL/GenBank/DDBJ whole genome shotgun (WGS) entry which is preliminary data.</text>
</comment>
<proteinExistence type="predicted"/>
<keyword evidence="1" id="KW-0472">Membrane</keyword>
<feature type="transmembrane region" description="Helical" evidence="1">
    <location>
        <begin position="64"/>
        <end position="85"/>
    </location>
</feature>
<dbReference type="EMBL" id="JAJSOW010000101">
    <property type="protein sequence ID" value="KAI9181810.1"/>
    <property type="molecule type" value="Genomic_DNA"/>
</dbReference>
<evidence type="ECO:0000313" key="2">
    <source>
        <dbReference type="EMBL" id="KAI9181810.1"/>
    </source>
</evidence>
<name>A0AAD5J533_ACENE</name>
<accession>A0AAD5J533</accession>
<reference evidence="2" key="2">
    <citation type="submission" date="2023-02" db="EMBL/GenBank/DDBJ databases">
        <authorList>
            <person name="Swenson N.G."/>
            <person name="Wegrzyn J.L."/>
            <person name="Mcevoy S.L."/>
        </authorList>
    </citation>
    <scope>NUCLEOTIDE SEQUENCE</scope>
    <source>
        <strain evidence="2">91603</strain>
        <tissue evidence="2">Leaf</tissue>
    </source>
</reference>
<keyword evidence="1" id="KW-0812">Transmembrane</keyword>
<dbReference type="Proteomes" id="UP001064489">
    <property type="component" value="Chromosome 4"/>
</dbReference>
<dbReference type="AlphaFoldDB" id="A0AAD5J533"/>
<evidence type="ECO:0000313" key="3">
    <source>
        <dbReference type="Proteomes" id="UP001064489"/>
    </source>
</evidence>
<protein>
    <submittedName>
        <fullName evidence="2">Uncharacterized protein</fullName>
    </submittedName>
</protein>
<keyword evidence="1" id="KW-1133">Transmembrane helix</keyword>
<gene>
    <name evidence="2" type="ORF">LWI28_018831</name>
</gene>